<organism evidence="10 11">
    <name type="scientific">Oryzias latipes</name>
    <name type="common">Japanese rice fish</name>
    <name type="synonym">Japanese killifish</name>
    <dbReference type="NCBI Taxonomy" id="8090"/>
    <lineage>
        <taxon>Eukaryota</taxon>
        <taxon>Metazoa</taxon>
        <taxon>Chordata</taxon>
        <taxon>Craniata</taxon>
        <taxon>Vertebrata</taxon>
        <taxon>Euteleostomi</taxon>
        <taxon>Actinopterygii</taxon>
        <taxon>Neopterygii</taxon>
        <taxon>Teleostei</taxon>
        <taxon>Neoteleostei</taxon>
        <taxon>Acanthomorphata</taxon>
        <taxon>Ovalentaria</taxon>
        <taxon>Atherinomorphae</taxon>
        <taxon>Beloniformes</taxon>
        <taxon>Adrianichthyidae</taxon>
        <taxon>Oryziinae</taxon>
        <taxon>Oryzias</taxon>
    </lineage>
</organism>
<evidence type="ECO:0000256" key="8">
    <source>
        <dbReference type="SAM" id="Phobius"/>
    </source>
</evidence>
<dbReference type="InterPro" id="IPR007110">
    <property type="entry name" value="Ig-like_dom"/>
</dbReference>
<dbReference type="Pfam" id="PF07686">
    <property type="entry name" value="V-set"/>
    <property type="match status" value="1"/>
</dbReference>
<evidence type="ECO:0000256" key="5">
    <source>
        <dbReference type="ARBA" id="ARBA00023136"/>
    </source>
</evidence>
<evidence type="ECO:0000313" key="11">
    <source>
        <dbReference type="Proteomes" id="UP000265180"/>
    </source>
</evidence>
<keyword evidence="5 8" id="KW-0472">Membrane</keyword>
<evidence type="ECO:0000256" key="7">
    <source>
        <dbReference type="ARBA" id="ARBA00023180"/>
    </source>
</evidence>
<dbReference type="InterPro" id="IPR013783">
    <property type="entry name" value="Ig-like_fold"/>
</dbReference>
<dbReference type="PROSITE" id="PS50835">
    <property type="entry name" value="IG_LIKE"/>
    <property type="match status" value="2"/>
</dbReference>
<evidence type="ECO:0000256" key="3">
    <source>
        <dbReference type="ARBA" id="ARBA00022729"/>
    </source>
</evidence>
<protein>
    <recommendedName>
        <fullName evidence="9">Ig-like domain-containing protein</fullName>
    </recommendedName>
</protein>
<dbReference type="SMART" id="SM00406">
    <property type="entry name" value="IGv"/>
    <property type="match status" value="2"/>
</dbReference>
<dbReference type="Ensembl" id="ENSORLT00020006297.1">
    <property type="protein sequence ID" value="ENSORLP00020024696.1"/>
    <property type="gene ID" value="ENSORLG00020006271.1"/>
</dbReference>
<dbReference type="InterPro" id="IPR036179">
    <property type="entry name" value="Ig-like_dom_sf"/>
</dbReference>
<dbReference type="SMART" id="SM00409">
    <property type="entry name" value="IG"/>
    <property type="match status" value="2"/>
</dbReference>
<comment type="subcellular location">
    <subcellularLocation>
        <location evidence="1">Cell membrane</location>
    </subcellularLocation>
</comment>
<reference evidence="10" key="4">
    <citation type="submission" date="2025-09" db="UniProtKB">
        <authorList>
            <consortium name="Ensembl"/>
        </authorList>
    </citation>
    <scope>IDENTIFICATION</scope>
    <source>
        <strain evidence="10">HNI</strain>
    </source>
</reference>
<feature type="domain" description="Ig-like" evidence="9">
    <location>
        <begin position="138"/>
        <end position="250"/>
    </location>
</feature>
<evidence type="ECO:0000256" key="1">
    <source>
        <dbReference type="ARBA" id="ARBA00004236"/>
    </source>
</evidence>
<keyword evidence="2" id="KW-1003">Cell membrane</keyword>
<dbReference type="PANTHER" id="PTHR19433">
    <property type="entry name" value="T-CELL RECEPTOR ALPHA CHAIN V REGION-RELATED"/>
    <property type="match status" value="1"/>
</dbReference>
<dbReference type="GO" id="GO:0005886">
    <property type="term" value="C:plasma membrane"/>
    <property type="evidence" value="ECO:0007669"/>
    <property type="project" value="UniProtKB-SubCell"/>
</dbReference>
<evidence type="ECO:0000256" key="2">
    <source>
        <dbReference type="ARBA" id="ARBA00022475"/>
    </source>
</evidence>
<feature type="transmembrane region" description="Helical" evidence="8">
    <location>
        <begin position="259"/>
        <end position="279"/>
    </location>
</feature>
<keyword evidence="8" id="KW-1133">Transmembrane helix</keyword>
<accession>A0A3P9LVF5</accession>
<reference evidence="10" key="3">
    <citation type="submission" date="2025-08" db="UniProtKB">
        <authorList>
            <consortium name="Ensembl"/>
        </authorList>
    </citation>
    <scope>IDENTIFICATION</scope>
    <source>
        <strain evidence="10">HNI</strain>
    </source>
</reference>
<reference evidence="10 11" key="2">
    <citation type="submission" date="2017-04" db="EMBL/GenBank/DDBJ databases">
        <title>CpG methylation of centromeres and impact of large insertions on vertebrate speciation.</title>
        <authorList>
            <person name="Ichikawa K."/>
            <person name="Yoshimura J."/>
            <person name="Morishita S."/>
        </authorList>
    </citation>
    <scope>NUCLEOTIDE SEQUENCE</scope>
    <source>
        <strain evidence="10 11">HNI</strain>
    </source>
</reference>
<reference key="1">
    <citation type="journal article" date="2007" name="Nature">
        <title>The medaka draft genome and insights into vertebrate genome evolution.</title>
        <authorList>
            <person name="Kasahara M."/>
            <person name="Naruse K."/>
            <person name="Sasaki S."/>
            <person name="Nakatani Y."/>
            <person name="Qu W."/>
            <person name="Ahsan B."/>
            <person name="Yamada T."/>
            <person name="Nagayasu Y."/>
            <person name="Doi K."/>
            <person name="Kasai Y."/>
            <person name="Jindo T."/>
            <person name="Kobayashi D."/>
            <person name="Shimada A."/>
            <person name="Toyoda A."/>
            <person name="Kuroki Y."/>
            <person name="Fujiyama A."/>
            <person name="Sasaki T."/>
            <person name="Shimizu A."/>
            <person name="Asakawa S."/>
            <person name="Shimizu N."/>
            <person name="Hashimoto S."/>
            <person name="Yang J."/>
            <person name="Lee Y."/>
            <person name="Matsushima K."/>
            <person name="Sugano S."/>
            <person name="Sakaizumi M."/>
            <person name="Narita T."/>
            <person name="Ohishi K."/>
            <person name="Haga S."/>
            <person name="Ohta F."/>
            <person name="Nomoto H."/>
            <person name="Nogata K."/>
            <person name="Morishita T."/>
            <person name="Endo T."/>
            <person name="Shin-I T."/>
            <person name="Takeda H."/>
            <person name="Morishita S."/>
            <person name="Kohara Y."/>
        </authorList>
    </citation>
    <scope>NUCLEOTIDE SEQUENCE [LARGE SCALE GENOMIC DNA]</scope>
    <source>
        <strain>Hd-rR</strain>
    </source>
</reference>
<keyword evidence="3" id="KW-0732">Signal</keyword>
<sequence>MPSNLELSQPVFFFETELGDDVTLKCSATGFDQRLLYWFKFQFGYKIQLISKNPGGGPHLDSKFISTRAGQEHALIIKNVSKEDQGTYFCQAGSSYNMEFINGSLLVVKGKICLMYFFIKPITDISFYNSLFVNLTDPKTKHIFNNVEKGPGVELVQEGNTVNLQCSVISKTKENPTECASEHQVYWYKAASASGPQIIHTTTSKCDVQEKRRCDYHLSKTIHNSSDSGLYSCAVLSCGEILFGERTEVQIKGELCWDVVTLGILLTISVFVNVILILARRKKKLECVQHTGKFKTFTYLKKLLKHDACEVMLDKIESENIMTSLNSTPVKFVCLTVSQKWYSTIHAKN</sequence>
<dbReference type="AlphaFoldDB" id="A0A3P9LVF5"/>
<evidence type="ECO:0000313" key="10">
    <source>
        <dbReference type="Ensembl" id="ENSORLP00020024696.1"/>
    </source>
</evidence>
<keyword evidence="8" id="KW-0812">Transmembrane</keyword>
<dbReference type="PANTHER" id="PTHR19433:SF127">
    <property type="entry name" value="NITR9"/>
    <property type="match status" value="1"/>
</dbReference>
<keyword evidence="6" id="KW-1015">Disulfide bond</keyword>
<evidence type="ECO:0000259" key="9">
    <source>
        <dbReference type="PROSITE" id="PS50835"/>
    </source>
</evidence>
<dbReference type="Gene3D" id="2.60.40.10">
    <property type="entry name" value="Immunoglobulins"/>
    <property type="match status" value="2"/>
</dbReference>
<dbReference type="InterPro" id="IPR013106">
    <property type="entry name" value="Ig_V-set"/>
</dbReference>
<keyword evidence="4" id="KW-0391">Immunity</keyword>
<dbReference type="CDD" id="cd00099">
    <property type="entry name" value="IgV"/>
    <property type="match status" value="1"/>
</dbReference>
<feature type="domain" description="Ig-like" evidence="9">
    <location>
        <begin position="2"/>
        <end position="92"/>
    </location>
</feature>
<name>A0A3P9LVF5_ORYLA</name>
<dbReference type="SMART" id="SM00408">
    <property type="entry name" value="IGc2"/>
    <property type="match status" value="1"/>
</dbReference>
<dbReference type="InterPro" id="IPR052051">
    <property type="entry name" value="TCR_complex_component"/>
</dbReference>
<dbReference type="Proteomes" id="UP000265180">
    <property type="component" value="Chromosome 10"/>
</dbReference>
<keyword evidence="7" id="KW-0325">Glycoprotein</keyword>
<dbReference type="SUPFAM" id="SSF48726">
    <property type="entry name" value="Immunoglobulin"/>
    <property type="match status" value="2"/>
</dbReference>
<dbReference type="GO" id="GO:0002376">
    <property type="term" value="P:immune system process"/>
    <property type="evidence" value="ECO:0007669"/>
    <property type="project" value="UniProtKB-KW"/>
</dbReference>
<dbReference type="InterPro" id="IPR003599">
    <property type="entry name" value="Ig_sub"/>
</dbReference>
<evidence type="ECO:0000256" key="4">
    <source>
        <dbReference type="ARBA" id="ARBA00022859"/>
    </source>
</evidence>
<proteinExistence type="predicted"/>
<dbReference type="InterPro" id="IPR003598">
    <property type="entry name" value="Ig_sub2"/>
</dbReference>
<evidence type="ECO:0000256" key="6">
    <source>
        <dbReference type="ARBA" id="ARBA00023157"/>
    </source>
</evidence>